<dbReference type="SMART" id="SM00034">
    <property type="entry name" value="CLECT"/>
    <property type="match status" value="1"/>
</dbReference>
<dbReference type="InterPro" id="IPR016187">
    <property type="entry name" value="CTDL_fold"/>
</dbReference>
<reference evidence="4" key="1">
    <citation type="submission" date="2023-07" db="EMBL/GenBank/DDBJ databases">
        <authorList>
            <person name="Stuckert A."/>
        </authorList>
    </citation>
    <scope>NUCLEOTIDE SEQUENCE</scope>
</reference>
<dbReference type="InterPro" id="IPR001304">
    <property type="entry name" value="C-type_lectin-like"/>
</dbReference>
<feature type="domain" description="C-type lectin" evidence="3">
    <location>
        <begin position="17"/>
        <end position="116"/>
    </location>
</feature>
<dbReference type="InterPro" id="IPR016186">
    <property type="entry name" value="C-type_lectin-like/link_sf"/>
</dbReference>
<evidence type="ECO:0000256" key="2">
    <source>
        <dbReference type="SAM" id="MobiDB-lite"/>
    </source>
</evidence>
<dbReference type="PROSITE" id="PS50041">
    <property type="entry name" value="C_TYPE_LECTIN_2"/>
    <property type="match status" value="1"/>
</dbReference>
<dbReference type="PANTHER" id="PTHR22799:SF3">
    <property type="entry name" value="TETRANECTIN"/>
    <property type="match status" value="1"/>
</dbReference>
<dbReference type="Proteomes" id="UP001176940">
    <property type="component" value="Unassembled WGS sequence"/>
</dbReference>
<protein>
    <recommendedName>
        <fullName evidence="3">C-type lectin domain-containing protein</fullName>
    </recommendedName>
</protein>
<name>A0ABN9MI10_9NEOB</name>
<sequence length="157" mass="17337">MYEDCIVKSVCLKGSKALSKCFLSFPEAKTYHEASDACISQGGTLSSPENGDENDALYDYVRKSLGSGSEVWIGINDMANEGSWVDMTGSRISFKHWETEITTQPDGGKQENCASLSAVAIEPRLQHQGLPKLLHHVPGVPRSTEDRPKLRHSTERR</sequence>
<evidence type="ECO:0000256" key="1">
    <source>
        <dbReference type="ARBA" id="ARBA00022734"/>
    </source>
</evidence>
<dbReference type="Gene3D" id="3.10.100.10">
    <property type="entry name" value="Mannose-Binding Protein A, subunit A"/>
    <property type="match status" value="1"/>
</dbReference>
<gene>
    <name evidence="4" type="ORF">RIMI_LOCUS20780274</name>
</gene>
<dbReference type="EMBL" id="CAUEEQ010070742">
    <property type="protein sequence ID" value="CAJ0965940.1"/>
    <property type="molecule type" value="Genomic_DNA"/>
</dbReference>
<organism evidence="4 5">
    <name type="scientific">Ranitomeya imitator</name>
    <name type="common">mimic poison frog</name>
    <dbReference type="NCBI Taxonomy" id="111125"/>
    <lineage>
        <taxon>Eukaryota</taxon>
        <taxon>Metazoa</taxon>
        <taxon>Chordata</taxon>
        <taxon>Craniata</taxon>
        <taxon>Vertebrata</taxon>
        <taxon>Euteleostomi</taxon>
        <taxon>Amphibia</taxon>
        <taxon>Batrachia</taxon>
        <taxon>Anura</taxon>
        <taxon>Neobatrachia</taxon>
        <taxon>Hyloidea</taxon>
        <taxon>Dendrobatidae</taxon>
        <taxon>Dendrobatinae</taxon>
        <taxon>Ranitomeya</taxon>
    </lineage>
</organism>
<evidence type="ECO:0000259" key="3">
    <source>
        <dbReference type="PROSITE" id="PS50041"/>
    </source>
</evidence>
<proteinExistence type="predicted"/>
<dbReference type="Pfam" id="PF00059">
    <property type="entry name" value="Lectin_C"/>
    <property type="match status" value="1"/>
</dbReference>
<dbReference type="PANTHER" id="PTHR22799">
    <property type="entry name" value="TETRANECTIN-RELATED"/>
    <property type="match status" value="1"/>
</dbReference>
<keyword evidence="1" id="KW-0430">Lectin</keyword>
<comment type="caution">
    <text evidence="4">The sequence shown here is derived from an EMBL/GenBank/DDBJ whole genome shotgun (WGS) entry which is preliminary data.</text>
</comment>
<dbReference type="InterPro" id="IPR051663">
    <property type="entry name" value="CLec_Tetranectin-domain"/>
</dbReference>
<feature type="region of interest" description="Disordered" evidence="2">
    <location>
        <begin position="134"/>
        <end position="157"/>
    </location>
</feature>
<dbReference type="SUPFAM" id="SSF56436">
    <property type="entry name" value="C-type lectin-like"/>
    <property type="match status" value="1"/>
</dbReference>
<accession>A0ABN9MI10</accession>
<feature type="compositionally biased region" description="Basic and acidic residues" evidence="2">
    <location>
        <begin position="143"/>
        <end position="157"/>
    </location>
</feature>
<evidence type="ECO:0000313" key="5">
    <source>
        <dbReference type="Proteomes" id="UP001176940"/>
    </source>
</evidence>
<evidence type="ECO:0000313" key="4">
    <source>
        <dbReference type="EMBL" id="CAJ0965940.1"/>
    </source>
</evidence>
<keyword evidence="5" id="KW-1185">Reference proteome</keyword>